<dbReference type="Proteomes" id="UP001341444">
    <property type="component" value="Unassembled WGS sequence"/>
</dbReference>
<dbReference type="InterPro" id="IPR058240">
    <property type="entry name" value="rSAM_sf"/>
</dbReference>
<evidence type="ECO:0000313" key="6">
    <source>
        <dbReference type="Proteomes" id="UP001341444"/>
    </source>
</evidence>
<dbReference type="InterPro" id="IPR007197">
    <property type="entry name" value="rSAM"/>
</dbReference>
<evidence type="ECO:0000256" key="2">
    <source>
        <dbReference type="ARBA" id="ARBA00023004"/>
    </source>
</evidence>
<dbReference type="EMBL" id="JARMAB010000036">
    <property type="protein sequence ID" value="MED1205526.1"/>
    <property type="molecule type" value="Genomic_DNA"/>
</dbReference>
<organism evidence="5 6">
    <name type="scientific">Heyndrickxia acidicola</name>
    <dbReference type="NCBI Taxonomy" id="209389"/>
    <lineage>
        <taxon>Bacteria</taxon>
        <taxon>Bacillati</taxon>
        <taxon>Bacillota</taxon>
        <taxon>Bacilli</taxon>
        <taxon>Bacillales</taxon>
        <taxon>Bacillaceae</taxon>
        <taxon>Heyndrickxia</taxon>
    </lineage>
</organism>
<keyword evidence="3" id="KW-0411">Iron-sulfur</keyword>
<keyword evidence="2" id="KW-0408">Iron</keyword>
<comment type="caution">
    <text evidence="5">The sequence shown here is derived from an EMBL/GenBank/DDBJ whole genome shotgun (WGS) entry which is preliminary data.</text>
</comment>
<protein>
    <submittedName>
        <fullName evidence="5">Radical SAM protein</fullName>
    </submittedName>
</protein>
<accession>A0ABU6MLG7</accession>
<keyword evidence="1" id="KW-0479">Metal-binding</keyword>
<dbReference type="Pfam" id="PF04055">
    <property type="entry name" value="Radical_SAM"/>
    <property type="match status" value="1"/>
</dbReference>
<sequence>MKGIVSKSILTKGTGVLSVFTHSLNPYSGCAFGCSYCYVRQLPVGVFRDEEWGTWIDIKENAKELLEKELAKARKKGEVRIFMSSSTDPYQPIEYKKQLTRSLLEVMVKNPPDFLLVQTRSPLVARDIDLFKKLGSSVRISMTVETDIDKIRKLFSPSAPPIQARLKALKTITEAGIPTQAAVSPLLPSSSKFPKRLRDATNRAIIDDFFMGDGSRGKRTERLGIRKIYEDNGLESWYGPHVYRHVMQRLKEEFPAIDTLISIKGFEE</sequence>
<reference evidence="5 6" key="1">
    <citation type="submission" date="2023-03" db="EMBL/GenBank/DDBJ databases">
        <title>Bacillus Genome Sequencing.</title>
        <authorList>
            <person name="Dunlap C."/>
        </authorList>
    </citation>
    <scope>NUCLEOTIDE SEQUENCE [LARGE SCALE GENOMIC DNA]</scope>
    <source>
        <strain evidence="5 6">B-23453</strain>
    </source>
</reference>
<gene>
    <name evidence="5" type="ORF">P4T90_21045</name>
</gene>
<dbReference type="RefSeq" id="WP_066270257.1">
    <property type="nucleotide sequence ID" value="NZ_JARMAB010000036.1"/>
</dbReference>
<evidence type="ECO:0000256" key="1">
    <source>
        <dbReference type="ARBA" id="ARBA00022723"/>
    </source>
</evidence>
<dbReference type="CDD" id="cd01335">
    <property type="entry name" value="Radical_SAM"/>
    <property type="match status" value="1"/>
</dbReference>
<dbReference type="SFLD" id="SFLDG01084">
    <property type="entry name" value="Uncharacterised_Radical_SAM_Su"/>
    <property type="match status" value="1"/>
</dbReference>
<dbReference type="PANTHER" id="PTHR43432">
    <property type="entry name" value="SLR0285 PROTEIN"/>
    <property type="match status" value="1"/>
</dbReference>
<evidence type="ECO:0000259" key="4">
    <source>
        <dbReference type="Pfam" id="PF04055"/>
    </source>
</evidence>
<dbReference type="InterPro" id="IPR040086">
    <property type="entry name" value="MJ0683-like"/>
</dbReference>
<proteinExistence type="predicted"/>
<feature type="domain" description="Radical SAM core" evidence="4">
    <location>
        <begin position="25"/>
        <end position="179"/>
    </location>
</feature>
<name>A0ABU6MLG7_9BACI</name>
<dbReference type="SUPFAM" id="SSF102114">
    <property type="entry name" value="Radical SAM enzymes"/>
    <property type="match status" value="1"/>
</dbReference>
<keyword evidence="6" id="KW-1185">Reference proteome</keyword>
<evidence type="ECO:0000256" key="3">
    <source>
        <dbReference type="ARBA" id="ARBA00023014"/>
    </source>
</evidence>
<dbReference type="Gene3D" id="3.80.30.30">
    <property type="match status" value="1"/>
</dbReference>
<dbReference type="PANTHER" id="PTHR43432:SF3">
    <property type="entry name" value="SLR0285 PROTEIN"/>
    <property type="match status" value="1"/>
</dbReference>
<dbReference type="SFLD" id="SFLDS00029">
    <property type="entry name" value="Radical_SAM"/>
    <property type="match status" value="1"/>
</dbReference>
<evidence type="ECO:0000313" key="5">
    <source>
        <dbReference type="EMBL" id="MED1205526.1"/>
    </source>
</evidence>